<name>A0A034WLG8_BACDO</name>
<organism evidence="1">
    <name type="scientific">Bactrocera dorsalis</name>
    <name type="common">Oriental fruit fly</name>
    <name type="synonym">Dacus dorsalis</name>
    <dbReference type="NCBI Taxonomy" id="27457"/>
    <lineage>
        <taxon>Eukaryota</taxon>
        <taxon>Metazoa</taxon>
        <taxon>Ecdysozoa</taxon>
        <taxon>Arthropoda</taxon>
        <taxon>Hexapoda</taxon>
        <taxon>Insecta</taxon>
        <taxon>Pterygota</taxon>
        <taxon>Neoptera</taxon>
        <taxon>Endopterygota</taxon>
        <taxon>Diptera</taxon>
        <taxon>Brachycera</taxon>
        <taxon>Muscomorpha</taxon>
        <taxon>Tephritoidea</taxon>
        <taxon>Tephritidae</taxon>
        <taxon>Bactrocera</taxon>
        <taxon>Bactrocera</taxon>
    </lineage>
</organism>
<proteinExistence type="predicted"/>
<dbReference type="EMBL" id="GAKP01003957">
    <property type="protein sequence ID" value="JAC54995.1"/>
    <property type="molecule type" value="Transcribed_RNA"/>
</dbReference>
<accession>A0A034WLG8</accession>
<dbReference type="OrthoDB" id="7972668at2759"/>
<evidence type="ECO:0000313" key="1">
    <source>
        <dbReference type="EMBL" id="JAC54995.1"/>
    </source>
</evidence>
<reference evidence="1" key="1">
    <citation type="journal article" date="2014" name="BMC Genomics">
        <title>Characterizing the developmental transcriptome of the oriental fruit fly, Bactrocera dorsalis (Diptera: Tephritidae) through comparative genomic analysis with Drosophila melanogaster utilizing modENCODE datasets.</title>
        <authorList>
            <person name="Geib S.M."/>
            <person name="Calla B."/>
            <person name="Hall B."/>
            <person name="Hou S."/>
            <person name="Manoukis N.C."/>
        </authorList>
    </citation>
    <scope>NUCLEOTIDE SEQUENCE</scope>
    <source>
        <strain evidence="1">Punador</strain>
    </source>
</reference>
<dbReference type="AlphaFoldDB" id="A0A034WLG8"/>
<sequence length="182" mass="20412">MLSIRLKRKALKNLLAYSACHIIMSKSSTSCLLLQILVMWCLYEGNTAADDDNAFTLVFGSESTLQSVEKEVSDAKGTLTDVVNSSSQLLADYDALIEEFEKLETALGKQNDIVSRKLETFIEDNIAIQSTELLQELTADEKWLQEMMSAQQRSFIAELKTSEEKLLAEIKQNTTPNEVLTH</sequence>
<protein>
    <submittedName>
        <fullName evidence="1">Uncharacterized protein</fullName>
    </submittedName>
</protein>